<dbReference type="OrthoDB" id="6429850at2759"/>
<comment type="caution">
    <text evidence="2">The sequence shown here is derived from an EMBL/GenBank/DDBJ whole genome shotgun (WGS) entry which is preliminary data.</text>
</comment>
<evidence type="ECO:0000313" key="3">
    <source>
        <dbReference type="Proteomes" id="UP000887013"/>
    </source>
</evidence>
<dbReference type="EMBL" id="BMAW01102531">
    <property type="protein sequence ID" value="GFT04760.1"/>
    <property type="molecule type" value="Genomic_DNA"/>
</dbReference>
<dbReference type="AlphaFoldDB" id="A0A8X6NBE1"/>
<gene>
    <name evidence="2" type="primary">HNAJ_LOCUS12119</name>
    <name evidence="2" type="ORF">NPIL_76241</name>
</gene>
<proteinExistence type="predicted"/>
<dbReference type="SUPFAM" id="SSF56219">
    <property type="entry name" value="DNase I-like"/>
    <property type="match status" value="1"/>
</dbReference>
<feature type="domain" description="Endonuclease/exonuclease/phosphatase" evidence="1">
    <location>
        <begin position="57"/>
        <end position="126"/>
    </location>
</feature>
<sequence length="131" mass="15426">MRRKSTTADFRIIKTMGTVCNKSEVVHLDVCKSRIIFKILAIYSFPYNYPEFSYVNHSKHTIFVGDFNTHSPMWCYSDTNEARERVQEFLSLSTFELVYNKEDPYTYLHYNGSSFTPDLLKATADLYKFTK</sequence>
<dbReference type="Proteomes" id="UP000887013">
    <property type="component" value="Unassembled WGS sequence"/>
</dbReference>
<name>A0A8X6NBE1_NEPPI</name>
<dbReference type="InterPro" id="IPR036691">
    <property type="entry name" value="Endo/exonu/phosph_ase_sf"/>
</dbReference>
<keyword evidence="3" id="KW-1185">Reference proteome</keyword>
<dbReference type="Pfam" id="PF14529">
    <property type="entry name" value="Exo_endo_phos_2"/>
    <property type="match status" value="1"/>
</dbReference>
<evidence type="ECO:0000259" key="1">
    <source>
        <dbReference type="Pfam" id="PF14529"/>
    </source>
</evidence>
<evidence type="ECO:0000313" key="2">
    <source>
        <dbReference type="EMBL" id="GFT04760.1"/>
    </source>
</evidence>
<accession>A0A8X6NBE1</accession>
<dbReference type="Gene3D" id="3.60.10.10">
    <property type="entry name" value="Endonuclease/exonuclease/phosphatase"/>
    <property type="match status" value="1"/>
</dbReference>
<reference evidence="2" key="1">
    <citation type="submission" date="2020-08" db="EMBL/GenBank/DDBJ databases">
        <title>Multicomponent nature underlies the extraordinary mechanical properties of spider dragline silk.</title>
        <authorList>
            <person name="Kono N."/>
            <person name="Nakamura H."/>
            <person name="Mori M."/>
            <person name="Yoshida Y."/>
            <person name="Ohtoshi R."/>
            <person name="Malay A.D."/>
            <person name="Moran D.A.P."/>
            <person name="Tomita M."/>
            <person name="Numata K."/>
            <person name="Arakawa K."/>
        </authorList>
    </citation>
    <scope>NUCLEOTIDE SEQUENCE</scope>
</reference>
<organism evidence="2 3">
    <name type="scientific">Nephila pilipes</name>
    <name type="common">Giant wood spider</name>
    <name type="synonym">Nephila maculata</name>
    <dbReference type="NCBI Taxonomy" id="299642"/>
    <lineage>
        <taxon>Eukaryota</taxon>
        <taxon>Metazoa</taxon>
        <taxon>Ecdysozoa</taxon>
        <taxon>Arthropoda</taxon>
        <taxon>Chelicerata</taxon>
        <taxon>Arachnida</taxon>
        <taxon>Araneae</taxon>
        <taxon>Araneomorphae</taxon>
        <taxon>Entelegynae</taxon>
        <taxon>Araneoidea</taxon>
        <taxon>Nephilidae</taxon>
        <taxon>Nephila</taxon>
    </lineage>
</organism>
<dbReference type="InterPro" id="IPR005135">
    <property type="entry name" value="Endo/exonuclease/phosphatase"/>
</dbReference>
<protein>
    <recommendedName>
        <fullName evidence="1">Endonuclease/exonuclease/phosphatase domain-containing protein</fullName>
    </recommendedName>
</protein>
<dbReference type="GO" id="GO:0003824">
    <property type="term" value="F:catalytic activity"/>
    <property type="evidence" value="ECO:0007669"/>
    <property type="project" value="InterPro"/>
</dbReference>